<comment type="caution">
    <text evidence="1">The sequence shown here is derived from an EMBL/GenBank/DDBJ whole genome shotgun (WGS) entry which is preliminary data.</text>
</comment>
<dbReference type="CDD" id="cd06223">
    <property type="entry name" value="PRTases_typeI"/>
    <property type="match status" value="1"/>
</dbReference>
<dbReference type="SUPFAM" id="SSF53271">
    <property type="entry name" value="PRTase-like"/>
    <property type="match status" value="1"/>
</dbReference>
<proteinExistence type="predicted"/>
<dbReference type="GO" id="GO:0016757">
    <property type="term" value="F:glycosyltransferase activity"/>
    <property type="evidence" value="ECO:0007669"/>
    <property type="project" value="UniProtKB-KW"/>
</dbReference>
<dbReference type="Gene3D" id="3.30.1310.20">
    <property type="entry name" value="PRTase-like"/>
    <property type="match status" value="1"/>
</dbReference>
<keyword evidence="1" id="KW-0328">Glycosyltransferase</keyword>
<dbReference type="RefSeq" id="WP_139678520.1">
    <property type="nucleotide sequence ID" value="NZ_VDMN01000006.1"/>
</dbReference>
<protein>
    <submittedName>
        <fullName evidence="1">Phosphoribosyltransferase</fullName>
    </submittedName>
</protein>
<dbReference type="Proteomes" id="UP000311605">
    <property type="component" value="Unassembled WGS sequence"/>
</dbReference>
<dbReference type="AlphaFoldDB" id="A0A5C4XDE4"/>
<dbReference type="InterPro" id="IPR000836">
    <property type="entry name" value="PRTase_dom"/>
</dbReference>
<dbReference type="Gene3D" id="3.40.50.2020">
    <property type="match status" value="1"/>
</dbReference>
<gene>
    <name evidence="1" type="ORF">FHP24_22745</name>
</gene>
<name>A0A5C4XDE4_9HYPH</name>
<evidence type="ECO:0000313" key="2">
    <source>
        <dbReference type="Proteomes" id="UP000311605"/>
    </source>
</evidence>
<dbReference type="OrthoDB" id="9810066at2"/>
<sequence>MQPETHPSGHAGRELADTLSALSLADTVIIALSPQNVGLAFDVAQRLGCELDLLLVGRIHAPGHPETTIGSVIDLDEPQTVIDEDLAREFHVPPGYLNTERQRQLSDLERRHFMYLGDGDGPCHDHAGKDVVIVDDGVEAAILQLVLQRLGTSGAQSVRVVRIASNDEPIDDRAIAQLLKQARRFHKLLH</sequence>
<accession>A0A5C4XDE4</accession>
<keyword evidence="2" id="KW-1185">Reference proteome</keyword>
<dbReference type="EMBL" id="VDMN01000006">
    <property type="protein sequence ID" value="TNM61352.1"/>
    <property type="molecule type" value="Genomic_DNA"/>
</dbReference>
<dbReference type="InterPro" id="IPR029057">
    <property type="entry name" value="PRTase-like"/>
</dbReference>
<reference evidence="1 2" key="1">
    <citation type="submission" date="2019-06" db="EMBL/GenBank/DDBJ databases">
        <title>The draft genome of Rhizobium smilacinae PTYR-5.</title>
        <authorList>
            <person name="Liu L."/>
            <person name="Li L."/>
            <person name="Zhang X."/>
        </authorList>
    </citation>
    <scope>NUCLEOTIDE SEQUENCE [LARGE SCALE GENOMIC DNA]</scope>
    <source>
        <strain evidence="1 2">PTYR-5</strain>
    </source>
</reference>
<evidence type="ECO:0000313" key="1">
    <source>
        <dbReference type="EMBL" id="TNM61352.1"/>
    </source>
</evidence>
<keyword evidence="1" id="KW-0808">Transferase</keyword>
<organism evidence="1 2">
    <name type="scientific">Aliirhizobium smilacinae</name>
    <dbReference type="NCBI Taxonomy" id="1395944"/>
    <lineage>
        <taxon>Bacteria</taxon>
        <taxon>Pseudomonadati</taxon>
        <taxon>Pseudomonadota</taxon>
        <taxon>Alphaproteobacteria</taxon>
        <taxon>Hyphomicrobiales</taxon>
        <taxon>Rhizobiaceae</taxon>
        <taxon>Aliirhizobium</taxon>
    </lineage>
</organism>